<accession>A0A267D9K2</accession>
<feature type="chain" id="PRO_5012560292" evidence="1">
    <location>
        <begin position="20"/>
        <end position="84"/>
    </location>
</feature>
<dbReference type="Proteomes" id="UP000215902">
    <property type="component" value="Unassembled WGS sequence"/>
</dbReference>
<organism evidence="2 3">
    <name type="scientific">Macrostomum lignano</name>
    <dbReference type="NCBI Taxonomy" id="282301"/>
    <lineage>
        <taxon>Eukaryota</taxon>
        <taxon>Metazoa</taxon>
        <taxon>Spiralia</taxon>
        <taxon>Lophotrochozoa</taxon>
        <taxon>Platyhelminthes</taxon>
        <taxon>Rhabditophora</taxon>
        <taxon>Macrostomorpha</taxon>
        <taxon>Macrostomida</taxon>
        <taxon>Macrostomidae</taxon>
        <taxon>Macrostomum</taxon>
    </lineage>
</organism>
<evidence type="ECO:0000313" key="2">
    <source>
        <dbReference type="EMBL" id="PAA45991.1"/>
    </source>
</evidence>
<keyword evidence="3" id="KW-1185">Reference proteome</keyword>
<reference evidence="2 3" key="1">
    <citation type="submission" date="2017-06" db="EMBL/GenBank/DDBJ databases">
        <title>A platform for efficient transgenesis in Macrostomum lignano, a flatworm model organism for stem cell research.</title>
        <authorList>
            <person name="Berezikov E."/>
        </authorList>
    </citation>
    <scope>NUCLEOTIDE SEQUENCE [LARGE SCALE GENOMIC DNA]</scope>
    <source>
        <strain evidence="2">DV1</strain>
        <tissue evidence="2">Whole organism</tissue>
    </source>
</reference>
<sequence>MMKALCVCLLVLLAVSVNSTDACGGGDRSCGGTCYSPRTHTCINGYFLCPVVIASAARTATIPACTAAPERSLTDPGGSHLIRG</sequence>
<proteinExistence type="predicted"/>
<dbReference type="AlphaFoldDB" id="A0A267D9K2"/>
<evidence type="ECO:0000256" key="1">
    <source>
        <dbReference type="SAM" id="SignalP"/>
    </source>
</evidence>
<protein>
    <submittedName>
        <fullName evidence="2">Uncharacterized protein</fullName>
    </submittedName>
</protein>
<evidence type="ECO:0000313" key="3">
    <source>
        <dbReference type="Proteomes" id="UP000215902"/>
    </source>
</evidence>
<keyword evidence="1" id="KW-0732">Signal</keyword>
<comment type="caution">
    <text evidence="2">The sequence shown here is derived from an EMBL/GenBank/DDBJ whole genome shotgun (WGS) entry which is preliminary data.</text>
</comment>
<feature type="signal peptide" evidence="1">
    <location>
        <begin position="1"/>
        <end position="19"/>
    </location>
</feature>
<dbReference type="EMBL" id="NIVC01005137">
    <property type="protein sequence ID" value="PAA45991.1"/>
    <property type="molecule type" value="Genomic_DNA"/>
</dbReference>
<name>A0A267D9K2_9PLAT</name>
<gene>
    <name evidence="2" type="ORF">BOX15_Mlig018268g3</name>
</gene>